<accession>A0A372L7N8</accession>
<sequence length="78" mass="9672">MEFKEYLEQKHVLKKGERSLKEISIAQYINRLENMSREGIYNEEKQIDPILERKIQERYQDWKTYVKTIDHYLSSKKY</sequence>
<organism evidence="1 2">
    <name type="scientific">Peribacillus glennii</name>
    <dbReference type="NCBI Taxonomy" id="2303991"/>
    <lineage>
        <taxon>Bacteria</taxon>
        <taxon>Bacillati</taxon>
        <taxon>Bacillota</taxon>
        <taxon>Bacilli</taxon>
        <taxon>Bacillales</taxon>
        <taxon>Bacillaceae</taxon>
        <taxon>Peribacillus</taxon>
    </lineage>
</organism>
<dbReference type="AlphaFoldDB" id="A0A372L7N8"/>
<protein>
    <submittedName>
        <fullName evidence="1">Uncharacterized protein</fullName>
    </submittedName>
</protein>
<evidence type="ECO:0000313" key="1">
    <source>
        <dbReference type="EMBL" id="RFU61261.1"/>
    </source>
</evidence>
<dbReference type="RefSeq" id="WP_117324065.1">
    <property type="nucleotide sequence ID" value="NZ_QVTD01000016.1"/>
</dbReference>
<reference evidence="1 2" key="1">
    <citation type="submission" date="2018-08" db="EMBL/GenBank/DDBJ databases">
        <title>Bacillus chawlae sp. nov., Bacillus glennii sp. nov., and Bacillus saganii sp. nov. Isolated from the Vehicle Assembly Building at Kennedy Space Center where the Viking Spacecraft were Assembled.</title>
        <authorList>
            <person name="Seuylemezian A."/>
            <person name="Vaishampayan P."/>
        </authorList>
    </citation>
    <scope>NUCLEOTIDE SEQUENCE [LARGE SCALE GENOMIC DNA]</scope>
    <source>
        <strain evidence="1 2">V44-8</strain>
    </source>
</reference>
<gene>
    <name evidence="1" type="ORF">D0466_18780</name>
</gene>
<dbReference type="EMBL" id="QVTD01000016">
    <property type="protein sequence ID" value="RFU61261.1"/>
    <property type="molecule type" value="Genomic_DNA"/>
</dbReference>
<comment type="caution">
    <text evidence="1">The sequence shown here is derived from an EMBL/GenBank/DDBJ whole genome shotgun (WGS) entry which is preliminary data.</text>
</comment>
<name>A0A372L7N8_9BACI</name>
<dbReference type="OrthoDB" id="9772090at2"/>
<keyword evidence="2" id="KW-1185">Reference proteome</keyword>
<dbReference type="Proteomes" id="UP000262939">
    <property type="component" value="Unassembled WGS sequence"/>
</dbReference>
<proteinExistence type="predicted"/>
<evidence type="ECO:0000313" key="2">
    <source>
        <dbReference type="Proteomes" id="UP000262939"/>
    </source>
</evidence>